<dbReference type="PROSITE" id="PS50110">
    <property type="entry name" value="RESPONSE_REGULATORY"/>
    <property type="match status" value="1"/>
</dbReference>
<dbReference type="EMBL" id="FNID01000043">
    <property type="protein sequence ID" value="SDN97581.1"/>
    <property type="molecule type" value="Genomic_DNA"/>
</dbReference>
<feature type="domain" description="Response regulatory" evidence="10">
    <location>
        <begin position="5"/>
        <end position="118"/>
    </location>
</feature>
<dbReference type="Gene3D" id="6.10.250.690">
    <property type="match status" value="1"/>
</dbReference>
<feature type="domain" description="OmpR/PhoB-type" evidence="11">
    <location>
        <begin position="128"/>
        <end position="225"/>
    </location>
</feature>
<dbReference type="Gene3D" id="3.40.50.2300">
    <property type="match status" value="1"/>
</dbReference>
<dbReference type="CDD" id="cd00383">
    <property type="entry name" value="trans_reg_C"/>
    <property type="match status" value="1"/>
</dbReference>
<dbReference type="SMART" id="SM00448">
    <property type="entry name" value="REC"/>
    <property type="match status" value="1"/>
</dbReference>
<evidence type="ECO:0000256" key="2">
    <source>
        <dbReference type="ARBA" id="ARBA00022553"/>
    </source>
</evidence>
<dbReference type="Pfam" id="PF00486">
    <property type="entry name" value="Trans_reg_C"/>
    <property type="match status" value="1"/>
</dbReference>
<reference evidence="12 13" key="1">
    <citation type="submission" date="2016-10" db="EMBL/GenBank/DDBJ databases">
        <authorList>
            <person name="de Groot N.N."/>
        </authorList>
    </citation>
    <scope>NUCLEOTIDE SEQUENCE [LARGE SCALE GENOMIC DNA]</scope>
    <source>
        <strain evidence="12 13">CGMCC 1.5012</strain>
    </source>
</reference>
<keyword evidence="3" id="KW-0902">Two-component regulatory system</keyword>
<dbReference type="PROSITE" id="PS51755">
    <property type="entry name" value="OMPR_PHOB"/>
    <property type="match status" value="1"/>
</dbReference>
<dbReference type="CDD" id="cd17574">
    <property type="entry name" value="REC_OmpR"/>
    <property type="match status" value="1"/>
</dbReference>
<evidence type="ECO:0000256" key="9">
    <source>
        <dbReference type="PROSITE-ProRule" id="PRU01091"/>
    </source>
</evidence>
<evidence type="ECO:0000259" key="10">
    <source>
        <dbReference type="PROSITE" id="PS50110"/>
    </source>
</evidence>
<dbReference type="RefSeq" id="WP_092643004.1">
    <property type="nucleotide sequence ID" value="NZ_FNID01000043.1"/>
</dbReference>
<feature type="DNA-binding region" description="OmpR/PhoB-type" evidence="9">
    <location>
        <begin position="128"/>
        <end position="225"/>
    </location>
</feature>
<dbReference type="AlphaFoldDB" id="A0A1H0FSQ6"/>
<evidence type="ECO:0000256" key="6">
    <source>
        <dbReference type="ARBA" id="ARBA00023163"/>
    </source>
</evidence>
<dbReference type="GO" id="GO:0032993">
    <property type="term" value="C:protein-DNA complex"/>
    <property type="evidence" value="ECO:0007669"/>
    <property type="project" value="TreeGrafter"/>
</dbReference>
<evidence type="ECO:0000256" key="5">
    <source>
        <dbReference type="ARBA" id="ARBA00023125"/>
    </source>
</evidence>
<dbReference type="GO" id="GO:0000156">
    <property type="term" value="F:phosphorelay response regulator activity"/>
    <property type="evidence" value="ECO:0007669"/>
    <property type="project" value="TreeGrafter"/>
</dbReference>
<protein>
    <recommendedName>
        <fullName evidence="1">Stage 0 sporulation protein A homolog</fullName>
    </recommendedName>
</protein>
<keyword evidence="5 9" id="KW-0238">DNA-binding</keyword>
<dbReference type="OrthoDB" id="9790442at2"/>
<evidence type="ECO:0000256" key="3">
    <source>
        <dbReference type="ARBA" id="ARBA00023012"/>
    </source>
</evidence>
<keyword evidence="4" id="KW-0805">Transcription regulation</keyword>
<keyword evidence="2 8" id="KW-0597">Phosphoprotein</keyword>
<evidence type="ECO:0000256" key="7">
    <source>
        <dbReference type="ARBA" id="ARBA00024867"/>
    </source>
</evidence>
<dbReference type="Pfam" id="PF00072">
    <property type="entry name" value="Response_reg"/>
    <property type="match status" value="1"/>
</dbReference>
<evidence type="ECO:0000313" key="12">
    <source>
        <dbReference type="EMBL" id="SDN97581.1"/>
    </source>
</evidence>
<proteinExistence type="predicted"/>
<dbReference type="InterPro" id="IPR036388">
    <property type="entry name" value="WH-like_DNA-bd_sf"/>
</dbReference>
<evidence type="ECO:0000313" key="13">
    <source>
        <dbReference type="Proteomes" id="UP000199182"/>
    </source>
</evidence>
<gene>
    <name evidence="12" type="ORF">SAMN05192585_1435</name>
</gene>
<keyword evidence="6" id="KW-0804">Transcription</keyword>
<dbReference type="SUPFAM" id="SSF46894">
    <property type="entry name" value="C-terminal effector domain of the bipartite response regulators"/>
    <property type="match status" value="1"/>
</dbReference>
<dbReference type="InterPro" id="IPR016032">
    <property type="entry name" value="Sig_transdc_resp-reg_C-effctor"/>
</dbReference>
<dbReference type="PANTHER" id="PTHR48111">
    <property type="entry name" value="REGULATOR OF RPOS"/>
    <property type="match status" value="1"/>
</dbReference>
<dbReference type="Gene3D" id="1.10.10.10">
    <property type="entry name" value="Winged helix-like DNA-binding domain superfamily/Winged helix DNA-binding domain"/>
    <property type="match status" value="1"/>
</dbReference>
<dbReference type="SUPFAM" id="SSF52172">
    <property type="entry name" value="CheY-like"/>
    <property type="match status" value="1"/>
</dbReference>
<name>A0A1H0FSQ6_9FIRM</name>
<evidence type="ECO:0000256" key="8">
    <source>
        <dbReference type="PROSITE-ProRule" id="PRU00169"/>
    </source>
</evidence>
<dbReference type="GO" id="GO:0000976">
    <property type="term" value="F:transcription cis-regulatory region binding"/>
    <property type="evidence" value="ECO:0007669"/>
    <property type="project" value="TreeGrafter"/>
</dbReference>
<dbReference type="InterPro" id="IPR039420">
    <property type="entry name" value="WalR-like"/>
</dbReference>
<evidence type="ECO:0000256" key="4">
    <source>
        <dbReference type="ARBA" id="ARBA00023015"/>
    </source>
</evidence>
<sequence length="234" mass="25794">MKKAVILIVEDDYNIRTAGRLALELEGYSILEAETLAKGRAAAEALKPDLIILDILLPDGNGLQYCEELRGKNDVRILFLSALNTKTDVLAGLRAGGDDYISKPFDMDELLLRVEALLRRGRLIGTEDPPQKLCGLELYPCSSRAILNGQDLLLTPKEFALISILVRNCGSSVTASELYEKVWGMDMIGDAHTVKEHISRIRSKLGMNSDIVIVSERSKGYRLETASTKMVAKS</sequence>
<organism evidence="12 13">
    <name type="scientific">Acetanaerobacterium elongatum</name>
    <dbReference type="NCBI Taxonomy" id="258515"/>
    <lineage>
        <taxon>Bacteria</taxon>
        <taxon>Bacillati</taxon>
        <taxon>Bacillota</taxon>
        <taxon>Clostridia</taxon>
        <taxon>Eubacteriales</taxon>
        <taxon>Oscillospiraceae</taxon>
        <taxon>Acetanaerobacterium</taxon>
    </lineage>
</organism>
<feature type="modified residue" description="4-aspartylphosphate" evidence="8">
    <location>
        <position position="54"/>
    </location>
</feature>
<dbReference type="PANTHER" id="PTHR48111:SF21">
    <property type="entry name" value="DNA-BINDING DUAL MASTER TRANSCRIPTIONAL REGULATOR RPAA"/>
    <property type="match status" value="1"/>
</dbReference>
<dbReference type="InterPro" id="IPR011006">
    <property type="entry name" value="CheY-like_superfamily"/>
</dbReference>
<dbReference type="InterPro" id="IPR001789">
    <property type="entry name" value="Sig_transdc_resp-reg_receiver"/>
</dbReference>
<comment type="function">
    <text evidence="7">May play the central regulatory role in sporulation. It may be an element of the effector pathway responsible for the activation of sporulation genes in response to nutritional stress. Spo0A may act in concert with spo0H (a sigma factor) to control the expression of some genes that are critical to the sporulation process.</text>
</comment>
<dbReference type="STRING" id="258515.SAMN05192585_1435"/>
<dbReference type="InterPro" id="IPR001867">
    <property type="entry name" value="OmpR/PhoB-type_DNA-bd"/>
</dbReference>
<dbReference type="Proteomes" id="UP000199182">
    <property type="component" value="Unassembled WGS sequence"/>
</dbReference>
<evidence type="ECO:0000259" key="11">
    <source>
        <dbReference type="PROSITE" id="PS51755"/>
    </source>
</evidence>
<keyword evidence="13" id="KW-1185">Reference proteome</keyword>
<accession>A0A1H0FSQ6</accession>
<dbReference type="SMART" id="SM00862">
    <property type="entry name" value="Trans_reg_C"/>
    <property type="match status" value="1"/>
</dbReference>
<evidence type="ECO:0000256" key="1">
    <source>
        <dbReference type="ARBA" id="ARBA00018672"/>
    </source>
</evidence>
<dbReference type="GO" id="GO:0006355">
    <property type="term" value="P:regulation of DNA-templated transcription"/>
    <property type="evidence" value="ECO:0007669"/>
    <property type="project" value="InterPro"/>
</dbReference>
<dbReference type="GO" id="GO:0005829">
    <property type="term" value="C:cytosol"/>
    <property type="evidence" value="ECO:0007669"/>
    <property type="project" value="TreeGrafter"/>
</dbReference>